<reference evidence="1" key="1">
    <citation type="submission" date="2013-07" db="EMBL/GenBank/DDBJ databases">
        <title>Sub-species coevolution in mutualistic symbiosis.</title>
        <authorList>
            <person name="Murfin K."/>
            <person name="Klassen J."/>
            <person name="Lee M."/>
            <person name="Forst S."/>
            <person name="Stock P."/>
            <person name="Goodrich-Blair H."/>
        </authorList>
    </citation>
    <scope>NUCLEOTIDE SEQUENCE [LARGE SCALE GENOMIC DNA]</scope>
    <source>
        <strain evidence="1">Puntauvense</strain>
    </source>
</reference>
<name>A0A077NK72_XENBV</name>
<dbReference type="Proteomes" id="UP000028511">
    <property type="component" value="Unassembled WGS sequence"/>
</dbReference>
<dbReference type="HOGENOM" id="CLU_3417165_0_0_6"/>
<accession>A0A077NK72</accession>
<organism evidence="1 2">
    <name type="scientific">Xenorhabdus bovienii str. puntauvense</name>
    <dbReference type="NCBI Taxonomy" id="1398201"/>
    <lineage>
        <taxon>Bacteria</taxon>
        <taxon>Pseudomonadati</taxon>
        <taxon>Pseudomonadota</taxon>
        <taxon>Gammaproteobacteria</taxon>
        <taxon>Enterobacterales</taxon>
        <taxon>Morganellaceae</taxon>
        <taxon>Xenorhabdus</taxon>
    </lineage>
</organism>
<sequence>MEKVMKLLRIVELILRIVEILFNLFS</sequence>
<gene>
    <name evidence="1" type="ORF">XBP1_750001</name>
</gene>
<comment type="caution">
    <text evidence="1">The sequence shown here is derived from an EMBL/GenBank/DDBJ whole genome shotgun (WGS) entry which is preliminary data.</text>
</comment>
<evidence type="ECO:0000313" key="1">
    <source>
        <dbReference type="EMBL" id="CDG99184.1"/>
    </source>
</evidence>
<evidence type="ECO:0000313" key="2">
    <source>
        <dbReference type="Proteomes" id="UP000028511"/>
    </source>
</evidence>
<dbReference type="AlphaFoldDB" id="A0A077NK72"/>
<protein>
    <submittedName>
        <fullName evidence="1">Uncharacterized protein</fullName>
    </submittedName>
</protein>
<dbReference type="EMBL" id="CBSW010000282">
    <property type="protein sequence ID" value="CDG99184.1"/>
    <property type="molecule type" value="Genomic_DNA"/>
</dbReference>
<proteinExistence type="predicted"/>